<sequence>ALRQGDPLSPYLFLIVSDILSLNIRCNLEAGFVKGIKLSRWGPQLSHLFFADDSLFFCKAEELNCRRLKEILDSFFSNTSRPQVEAISRILGVREVHDPRVYLGLPTIWGRSKKAALSFIRDRIKKKLGGWKANTLPLAGKETLLKAVATAIPTYSMMCFRYPANLCKEINGDIAKFWCGNAMDEAKIHWKSWQSLCRGKDSGGLGFRDLMDFNLALLGKQCWRMLSNPNAYWVRVVKSQVLPE</sequence>
<organism evidence="1">
    <name type="scientific">Prunus dulcis</name>
    <name type="common">Almond</name>
    <name type="synonym">Amygdalus dulcis</name>
    <dbReference type="NCBI Taxonomy" id="3755"/>
    <lineage>
        <taxon>Eukaryota</taxon>
        <taxon>Viridiplantae</taxon>
        <taxon>Streptophyta</taxon>
        <taxon>Embryophyta</taxon>
        <taxon>Tracheophyta</taxon>
        <taxon>Spermatophyta</taxon>
        <taxon>Magnoliopsida</taxon>
        <taxon>eudicotyledons</taxon>
        <taxon>Gunneridae</taxon>
        <taxon>Pentapetalae</taxon>
        <taxon>rosids</taxon>
        <taxon>fabids</taxon>
        <taxon>Rosales</taxon>
        <taxon>Rosaceae</taxon>
        <taxon>Amygdaloideae</taxon>
        <taxon>Amygdaleae</taxon>
        <taxon>Prunus</taxon>
    </lineage>
</organism>
<dbReference type="EMBL" id="AP021801">
    <property type="protein sequence ID" value="BBN70367.1"/>
    <property type="molecule type" value="Genomic_DNA"/>
</dbReference>
<protein>
    <submittedName>
        <fullName evidence="1">Ribonuclease H-like superfamily protein</fullName>
    </submittedName>
</protein>
<feature type="non-terminal residue" evidence="1">
    <location>
        <position position="244"/>
    </location>
</feature>
<feature type="non-terminal residue" evidence="1">
    <location>
        <position position="1"/>
    </location>
</feature>
<proteinExistence type="predicted"/>
<dbReference type="AlphaFoldDB" id="A0A5H2XRA7"/>
<name>A0A5H2XRA7_PRUDU</name>
<evidence type="ECO:0000313" key="1">
    <source>
        <dbReference type="EMBL" id="BBN70367.1"/>
    </source>
</evidence>
<gene>
    <name evidence="1" type="ORF">Prudu_1464S000900</name>
</gene>
<accession>A0A5H2XRA7</accession>
<dbReference type="PANTHER" id="PTHR33116:SF86">
    <property type="entry name" value="REVERSE TRANSCRIPTASE DOMAIN-CONTAINING PROTEIN"/>
    <property type="match status" value="1"/>
</dbReference>
<dbReference type="PANTHER" id="PTHR33116">
    <property type="entry name" value="REVERSE TRANSCRIPTASE ZINC-BINDING DOMAIN-CONTAINING PROTEIN-RELATED-RELATED"/>
    <property type="match status" value="1"/>
</dbReference>
<reference evidence="1" key="1">
    <citation type="journal article" date="2019" name="Science">
        <title>Mutation of a bHLH transcription factor allowed almond domestication.</title>
        <authorList>
            <person name="Sanchez-Perez R."/>
            <person name="Pavan S."/>
            <person name="Mazzeo R."/>
            <person name="Moldovan C."/>
            <person name="Aiese Cigliano R."/>
            <person name="Del Cueto J."/>
            <person name="Ricciardi F."/>
            <person name="Lotti C."/>
            <person name="Ricciardi L."/>
            <person name="Dicenta F."/>
            <person name="Lopez-Marques R.L."/>
            <person name="Lindberg Moller B."/>
        </authorList>
    </citation>
    <scope>NUCLEOTIDE SEQUENCE</scope>
</reference>